<proteinExistence type="predicted"/>
<protein>
    <submittedName>
        <fullName evidence="2">CUB domain-containing protein</fullName>
    </submittedName>
</protein>
<reference evidence="2" key="1">
    <citation type="submission" date="2019-12" db="UniProtKB">
        <authorList>
            <consortium name="WormBaseParasite"/>
        </authorList>
    </citation>
    <scope>IDENTIFICATION</scope>
</reference>
<name>A0A5S6QXE6_TRIMR</name>
<dbReference type="WBParaSite" id="TMUE_3000011779.1">
    <property type="protein sequence ID" value="TMUE_3000011779.1"/>
    <property type="gene ID" value="WBGene00301398"/>
</dbReference>
<dbReference type="Proteomes" id="UP000046395">
    <property type="component" value="Unassembled WGS sequence"/>
</dbReference>
<organism evidence="1 2">
    <name type="scientific">Trichuris muris</name>
    <name type="common">Mouse whipworm</name>
    <dbReference type="NCBI Taxonomy" id="70415"/>
    <lineage>
        <taxon>Eukaryota</taxon>
        <taxon>Metazoa</taxon>
        <taxon>Ecdysozoa</taxon>
        <taxon>Nematoda</taxon>
        <taxon>Enoplea</taxon>
        <taxon>Dorylaimia</taxon>
        <taxon>Trichinellida</taxon>
        <taxon>Trichuridae</taxon>
        <taxon>Trichuris</taxon>
    </lineage>
</organism>
<dbReference type="AlphaFoldDB" id="A0A5S6QXE6"/>
<sequence length="329" mass="37391">MRPKLDVRGLGTYLKTLKLKATLKSTLHSCSWEQGGSRMLTYIILFCYVSSICLVKGQSLCPVDYHGKSHSAPYYGGYSDEYTCVSFVPRHEVPQCSSEIYECLEKFCTSEFFGGHLMHWVYHYLNGYVPYKIPIEPESDGIAVFNGMILLDRVFSDHDESGLTRPGDDIFANISCMSFKTYCATDCEPLQYCTYVWQNGRASFFSSRILEFLQTKEGQKQLSTVSLPVCMTFELNDANSDYTARVDVYACKDVKFDYFACQHKKYPPCKVRKKKKCHYSPNKYGLPCDEESTETCPCPCSGEPNEWSSWSATCGTTTSVAEKKILRLP</sequence>
<evidence type="ECO:0000313" key="2">
    <source>
        <dbReference type="WBParaSite" id="TMUE_3000011779.1"/>
    </source>
</evidence>
<evidence type="ECO:0000313" key="1">
    <source>
        <dbReference type="Proteomes" id="UP000046395"/>
    </source>
</evidence>
<accession>A0A5S6QXE6</accession>
<keyword evidence="1" id="KW-1185">Reference proteome</keyword>